<dbReference type="STRING" id="320771.Cflav_PD6170"/>
<protein>
    <submittedName>
        <fullName evidence="1">Uncharacterized protein</fullName>
    </submittedName>
</protein>
<gene>
    <name evidence="1" type="ORF">Cflav_PD6170</name>
</gene>
<organism evidence="1 2">
    <name type="scientific">Pedosphaera parvula (strain Ellin514)</name>
    <dbReference type="NCBI Taxonomy" id="320771"/>
    <lineage>
        <taxon>Bacteria</taxon>
        <taxon>Pseudomonadati</taxon>
        <taxon>Verrucomicrobiota</taxon>
        <taxon>Pedosphaerae</taxon>
        <taxon>Pedosphaerales</taxon>
        <taxon>Pedosphaeraceae</taxon>
        <taxon>Pedosphaera</taxon>
    </lineage>
</organism>
<dbReference type="AlphaFoldDB" id="B9XHK2"/>
<comment type="caution">
    <text evidence="1">The sequence shown here is derived from an EMBL/GenBank/DDBJ whole genome shotgun (WGS) entry which is preliminary data.</text>
</comment>
<accession>B9XHK2</accession>
<evidence type="ECO:0000313" key="1">
    <source>
        <dbReference type="EMBL" id="EEF60580.1"/>
    </source>
</evidence>
<name>B9XHK2_PEDPL</name>
<keyword evidence="2" id="KW-1185">Reference proteome</keyword>
<dbReference type="EMBL" id="ABOX02000015">
    <property type="protein sequence ID" value="EEF60580.1"/>
    <property type="molecule type" value="Genomic_DNA"/>
</dbReference>
<dbReference type="Proteomes" id="UP000003688">
    <property type="component" value="Unassembled WGS sequence"/>
</dbReference>
<sequence>MQNRRPLVRKMLVKQITSPFSLKTILTINKNLISHK</sequence>
<reference evidence="1 2" key="1">
    <citation type="journal article" date="2011" name="J. Bacteriol.">
        <title>Genome sequence of 'Pedosphaera parvula' Ellin514, an aerobic Verrucomicrobial isolate from pasture soil.</title>
        <authorList>
            <person name="Kant R."/>
            <person name="van Passel M.W."/>
            <person name="Sangwan P."/>
            <person name="Palva A."/>
            <person name="Lucas S."/>
            <person name="Copeland A."/>
            <person name="Lapidus A."/>
            <person name="Glavina Del Rio T."/>
            <person name="Dalin E."/>
            <person name="Tice H."/>
            <person name="Bruce D."/>
            <person name="Goodwin L."/>
            <person name="Pitluck S."/>
            <person name="Chertkov O."/>
            <person name="Larimer F.W."/>
            <person name="Land M.L."/>
            <person name="Hauser L."/>
            <person name="Brettin T.S."/>
            <person name="Detter J.C."/>
            <person name="Han S."/>
            <person name="de Vos W.M."/>
            <person name="Janssen P.H."/>
            <person name="Smidt H."/>
        </authorList>
    </citation>
    <scope>NUCLEOTIDE SEQUENCE [LARGE SCALE GENOMIC DNA]</scope>
    <source>
        <strain evidence="1 2">Ellin514</strain>
    </source>
</reference>
<proteinExistence type="predicted"/>
<evidence type="ECO:0000313" key="2">
    <source>
        <dbReference type="Proteomes" id="UP000003688"/>
    </source>
</evidence>